<reference evidence="2" key="1">
    <citation type="submission" date="2025-08" db="UniProtKB">
        <authorList>
            <consortium name="RefSeq"/>
        </authorList>
    </citation>
    <scope>IDENTIFICATION</scope>
</reference>
<sequence length="431" mass="48861">MDPILVLGFSVFCLLLLSLWRWSSGREKLPPGPTPLPIIGNILQINFKQMSKSLADFSKVYGPIFTLYLGMKPAVVLHGYEAVKEALVDYGEEFSGRGKSAMSEKINIGLGIVFSNGKYWKETRRFSLMTLRNFGMGKRSIEDRVQEEASCLVEELRKTNGSPCDPTFILSCAPSNVICSIIFHNRFDYKDQNFLVLMKRFNENFRILGSPWMQEKHNRESVFTLESLLVTVSDLFAAGTETTGTTLRYALLLLMKHPDVTAKLQEEIDHVIGRHRIPCMQDRSNMPYMDAVLHETQRYIDLVPAGVPHSVTRDIKFRNYLIPKGTTILPSLSSVLKDNKEFPNPEKFDPGHFLDESGNFKKSDYFMAFSSGKRICVGEGLARMELFLFLTTILQHFNLKSAVDPKDIDTSPVANGFTSLPHKYQMSFIPV</sequence>
<dbReference type="RefSeq" id="XP_073934818.1">
    <property type="nucleotide sequence ID" value="XM_074078717.1"/>
</dbReference>
<accession>A0AC58MZH7</accession>
<protein>
    <submittedName>
        <fullName evidence="2">Cytochrome P450 2C25-like isoform X2</fullName>
    </submittedName>
</protein>
<name>A0AC58MZH7_CASCN</name>
<proteinExistence type="predicted"/>
<organism evidence="1 2">
    <name type="scientific">Castor canadensis</name>
    <name type="common">American beaver</name>
    <dbReference type="NCBI Taxonomy" id="51338"/>
    <lineage>
        <taxon>Eukaryota</taxon>
        <taxon>Metazoa</taxon>
        <taxon>Chordata</taxon>
        <taxon>Craniata</taxon>
        <taxon>Vertebrata</taxon>
        <taxon>Euteleostomi</taxon>
        <taxon>Mammalia</taxon>
        <taxon>Eutheria</taxon>
        <taxon>Euarchontoglires</taxon>
        <taxon>Glires</taxon>
        <taxon>Rodentia</taxon>
        <taxon>Castorimorpha</taxon>
        <taxon>Castoridae</taxon>
        <taxon>Castor</taxon>
    </lineage>
</organism>
<evidence type="ECO:0000313" key="2">
    <source>
        <dbReference type="RefSeq" id="XP_073934818.1"/>
    </source>
</evidence>
<gene>
    <name evidence="2" type="primary">LOC109678434</name>
</gene>
<keyword evidence="1" id="KW-1185">Reference proteome</keyword>
<dbReference type="Proteomes" id="UP001732720">
    <property type="component" value="Chromosome 7"/>
</dbReference>
<evidence type="ECO:0000313" key="1">
    <source>
        <dbReference type="Proteomes" id="UP001732720"/>
    </source>
</evidence>